<evidence type="ECO:0000313" key="2">
    <source>
        <dbReference type="EMBL" id="EDT38009.1"/>
    </source>
</evidence>
<dbReference type="Proteomes" id="UP000004814">
    <property type="component" value="Unassembled WGS sequence"/>
</dbReference>
<proteinExistence type="predicted"/>
<gene>
    <name evidence="2" type="ORF">BamMEX5DRAFT_6215</name>
</gene>
<dbReference type="AlphaFoldDB" id="B1TEJ9"/>
<protein>
    <submittedName>
        <fullName evidence="2">Uncharacterized protein</fullName>
    </submittedName>
</protein>
<evidence type="ECO:0000313" key="3">
    <source>
        <dbReference type="Proteomes" id="UP000004814"/>
    </source>
</evidence>
<comment type="caution">
    <text evidence="2">The sequence shown here is derived from an EMBL/GenBank/DDBJ whole genome shotgun (WGS) entry which is preliminary data.</text>
</comment>
<keyword evidence="1" id="KW-0732">Signal</keyword>
<reference evidence="2 3" key="1">
    <citation type="submission" date="2008-03" db="EMBL/GenBank/DDBJ databases">
        <title>Sequencing of the draft genome and assembly of Burkholderia ambifaria MEX-5.</title>
        <authorList>
            <consortium name="US DOE Joint Genome Institute (JGI-PGF)"/>
            <person name="Copeland A."/>
            <person name="Lucas S."/>
            <person name="Lapidus A."/>
            <person name="Glavina del Rio T."/>
            <person name="Dalin E."/>
            <person name="Tice H."/>
            <person name="Bruce D."/>
            <person name="Goodwin L."/>
            <person name="Pitluck S."/>
            <person name="Larimer F."/>
            <person name="Land M.L."/>
            <person name="Hauser L."/>
            <person name="Tiedje J."/>
            <person name="Richardson P."/>
        </authorList>
    </citation>
    <scope>NUCLEOTIDE SEQUENCE [LARGE SCALE GENOMIC DNA]</scope>
    <source>
        <strain evidence="2 3">MEX-5</strain>
    </source>
</reference>
<sequence length="314" mass="34143">MCGMRRAAAALCVMSPSASSAPFRRALSAAIRSASRSSFFGGQLARGAHPDDLMRRERARAQAALVAAAVNLRRDAIGDVAAHEQRADALGAIHLVRGHRQQVDAERTHVDRRLAERLRGVDVQQRARRMHDARDRADVRQRAELVVDEHQRHEARIGANRRGDGVDGDFAVGGRAQVSGRHPALRQVRHRVEDGLVFDAARDQVALVGGGLRVALQREVVRFGGARRPDDLVGVRADQCGNLRACVLDFFLRQPAGGVRARRGIAEDAVGTEAGRHRFDHAGIRGGGGCVVEVVQRGGIAHVLLLLFSAEWEK</sequence>
<dbReference type="EMBL" id="ABLK01000344">
    <property type="protein sequence ID" value="EDT38009.1"/>
    <property type="molecule type" value="Genomic_DNA"/>
</dbReference>
<feature type="chain" id="PRO_5002769522" evidence="1">
    <location>
        <begin position="21"/>
        <end position="314"/>
    </location>
</feature>
<organism evidence="2 3">
    <name type="scientific">Burkholderia ambifaria MEX-5</name>
    <dbReference type="NCBI Taxonomy" id="396597"/>
    <lineage>
        <taxon>Bacteria</taxon>
        <taxon>Pseudomonadati</taxon>
        <taxon>Pseudomonadota</taxon>
        <taxon>Betaproteobacteria</taxon>
        <taxon>Burkholderiales</taxon>
        <taxon>Burkholderiaceae</taxon>
        <taxon>Burkholderia</taxon>
        <taxon>Burkholderia cepacia complex</taxon>
    </lineage>
</organism>
<name>B1TEJ9_9BURK</name>
<feature type="signal peptide" evidence="1">
    <location>
        <begin position="1"/>
        <end position="20"/>
    </location>
</feature>
<accession>B1TEJ9</accession>
<evidence type="ECO:0000256" key="1">
    <source>
        <dbReference type="SAM" id="SignalP"/>
    </source>
</evidence>
<dbReference type="PATRIC" id="fig|396597.7.peg.1261"/>